<dbReference type="InterPro" id="IPR010985">
    <property type="entry name" value="Ribbon_hlx_hlx"/>
</dbReference>
<name>A0AAD0WLG4_9GAMM</name>
<evidence type="ECO:0000313" key="3">
    <source>
        <dbReference type="Proteomes" id="UP000263881"/>
    </source>
</evidence>
<dbReference type="Gene3D" id="1.10.1220.10">
    <property type="entry name" value="Met repressor-like"/>
    <property type="match status" value="1"/>
</dbReference>
<sequence>MTEKEDPAFVERFTVRMPDGMRDAVAARAKAHGRSMNSEIVQILQDALIKDSIFGDIANEPIEQFPYDPDKEITITSSELNEFLKNAAKGIIEDASEQIAKDAAEAAIGGLLEIYELVPKGKKPT</sequence>
<dbReference type="Proteomes" id="UP000263881">
    <property type="component" value="Chromosome"/>
</dbReference>
<keyword evidence="2" id="KW-0238">DNA-binding</keyword>
<evidence type="ECO:0000313" key="2">
    <source>
        <dbReference type="EMBL" id="AXW87829.1"/>
    </source>
</evidence>
<dbReference type="Pfam" id="PF03869">
    <property type="entry name" value="Arc"/>
    <property type="match status" value="1"/>
</dbReference>
<dbReference type="KEGG" id="lbq:CKQ53_13185"/>
<dbReference type="EMBL" id="CP023009">
    <property type="protein sequence ID" value="AXW87829.1"/>
    <property type="molecule type" value="Genomic_DNA"/>
</dbReference>
<protein>
    <submittedName>
        <fullName evidence="2">Arc family DNA-binding protein</fullName>
    </submittedName>
</protein>
<keyword evidence="3" id="KW-1185">Reference proteome</keyword>
<organism evidence="2 3">
    <name type="scientific">Lonsdalea britannica</name>
    <dbReference type="NCBI Taxonomy" id="1082704"/>
    <lineage>
        <taxon>Bacteria</taxon>
        <taxon>Pseudomonadati</taxon>
        <taxon>Pseudomonadota</taxon>
        <taxon>Gammaproteobacteria</taxon>
        <taxon>Enterobacterales</taxon>
        <taxon>Pectobacteriaceae</taxon>
        <taxon>Lonsdalea</taxon>
    </lineage>
</organism>
<dbReference type="SUPFAM" id="SSF47598">
    <property type="entry name" value="Ribbon-helix-helix"/>
    <property type="match status" value="1"/>
</dbReference>
<dbReference type="RefSeq" id="WP_094118481.1">
    <property type="nucleotide sequence ID" value="NZ_CP023009.1"/>
</dbReference>
<dbReference type="AlphaFoldDB" id="A0AAD0WLG4"/>
<proteinExistence type="predicted"/>
<feature type="domain" description="Arc-like DNA binding" evidence="1">
    <location>
        <begin position="11"/>
        <end position="54"/>
    </location>
</feature>
<dbReference type="GO" id="GO:0006355">
    <property type="term" value="P:regulation of DNA-templated transcription"/>
    <property type="evidence" value="ECO:0007669"/>
    <property type="project" value="InterPro"/>
</dbReference>
<dbReference type="GO" id="GO:0043565">
    <property type="term" value="F:sequence-specific DNA binding"/>
    <property type="evidence" value="ECO:0007669"/>
    <property type="project" value="UniProtKB-ARBA"/>
</dbReference>
<evidence type="ECO:0000259" key="1">
    <source>
        <dbReference type="Pfam" id="PF03869"/>
    </source>
</evidence>
<dbReference type="InterPro" id="IPR005569">
    <property type="entry name" value="Arc_DNA-bd_dom"/>
</dbReference>
<gene>
    <name evidence="2" type="ORF">CKQ53_13185</name>
</gene>
<accession>A0AAD0WLG4</accession>
<reference evidence="2 3" key="1">
    <citation type="submission" date="2017-08" db="EMBL/GenBank/DDBJ databases">
        <title>Comparative genomics of bacteria isolated from necrotic lesions of AOD affected trees.</title>
        <authorList>
            <person name="Doonan J."/>
            <person name="Denman S."/>
            <person name="McDonald J.E."/>
        </authorList>
    </citation>
    <scope>NUCLEOTIDE SEQUENCE [LARGE SCALE GENOMIC DNA]</scope>
    <source>
        <strain evidence="2 3">477</strain>
    </source>
</reference>
<dbReference type="InterPro" id="IPR013321">
    <property type="entry name" value="Arc_rbn_hlx_hlx"/>
</dbReference>